<dbReference type="KEGG" id="vg:63027130"/>
<evidence type="ECO:0000256" key="1">
    <source>
        <dbReference type="SAM" id="MobiDB-lite"/>
    </source>
</evidence>
<name>A0A7T1KS89_9CAUD</name>
<accession>A0A7T1KS89</accession>
<feature type="compositionally biased region" description="Basic and acidic residues" evidence="1">
    <location>
        <begin position="118"/>
        <end position="136"/>
    </location>
</feature>
<gene>
    <name evidence="2" type="primary">18</name>
    <name evidence="2" type="ORF">SEA_LILBEANIE_18</name>
</gene>
<dbReference type="NCBIfam" id="NF033847">
    <property type="entry name" value="MCP_Sipho"/>
    <property type="match status" value="1"/>
</dbReference>
<evidence type="ECO:0000313" key="2">
    <source>
        <dbReference type="EMBL" id="QPO17096.1"/>
    </source>
</evidence>
<feature type="region of interest" description="Disordered" evidence="1">
    <location>
        <begin position="194"/>
        <end position="218"/>
    </location>
</feature>
<keyword evidence="3" id="KW-1185">Reference proteome</keyword>
<proteinExistence type="predicted"/>
<protein>
    <submittedName>
        <fullName evidence="2">Major capsid hexamer protein</fullName>
    </submittedName>
</protein>
<dbReference type="InterPro" id="IPR047790">
    <property type="entry name" value="MCP_Sipho"/>
</dbReference>
<dbReference type="Proteomes" id="UP000594820">
    <property type="component" value="Segment"/>
</dbReference>
<feature type="compositionally biased region" description="Basic and acidic residues" evidence="1">
    <location>
        <begin position="206"/>
        <end position="218"/>
    </location>
</feature>
<sequence>MPENLKDLLKELVDAAQADDVTTDEQRHDVIAKMLEGKDRETVDALQNEAIAQYSALDASDPSDDTGLTGLKVLVQTMKVTREFQTKFADADEAKRALREALAKDVEDIKAAQPAAEKSGEEQKPDETKDGGEAKGAETTSAEGEKTPEAGEPGGGETSGAESAPEGGNGGAGAETGAEAGADMVVASGKAKFSLDSIPKGGGSGKPKETLRPEDAKPGVEILVASGVRDHEGGDKLPDLKSIAAAAQSRINSFPRGARGAIMKGDVASFHIPFDKELVASAHDAQDVIDRAGDVNGRFGSGKALVAAGGWCAPSTTLYDIPQSFTDASAGLVDVAEIQVTRGGVRFRPAPDFGAIYGSGKVGQVQTEAEAGSADPEDYTKSFFRIPCDDFDDHRADVIYTGIEAGILQNHAYPEQTEAYVSEVIAAHAHRVNAETLLRMEADSTPLNLSTAFGPGAAGSINALEWVIVNERYRLRASETTLLSVVLPIHFQVQIRADIANRAGGANIMEVTNEQINAWFAARGARVQWVYDWQDALVTANGVGVGSNVIGNAYPTSVKALVYAEGTFVRGRGEVINLEAVYDSTNIKVNDFLRLFMEEQLLVAKRAYRSLVVQLPTGAFGALGEPRRLNAQGAIVPDPVTP</sequence>
<dbReference type="EMBL" id="MW314850">
    <property type="protein sequence ID" value="QPO17096.1"/>
    <property type="molecule type" value="Genomic_DNA"/>
</dbReference>
<feature type="region of interest" description="Disordered" evidence="1">
    <location>
        <begin position="105"/>
        <end position="176"/>
    </location>
</feature>
<evidence type="ECO:0000313" key="3">
    <source>
        <dbReference type="Proteomes" id="UP000594820"/>
    </source>
</evidence>
<reference evidence="2 3" key="1">
    <citation type="submission" date="2020-12" db="EMBL/GenBank/DDBJ databases">
        <authorList>
            <person name="Mahalingham V.A."/>
            <person name="Abad L.A."/>
            <person name="Dennis E.A."/>
            <person name="Alston T.C."/>
            <person name="Buckley J.R."/>
            <person name="Cao N.T."/>
            <person name="Cole K.B."/>
            <person name="Davis H.C."/>
            <person name="Fisher D.E."/>
            <person name="Jennings A.R."/>
            <person name="Litwin A.R."/>
            <person name="McCartney J.B."/>
            <person name="Mitchell K.E."/>
            <person name="Nasser J.B."/>
            <person name="Paudel P."/>
            <person name="Richoux S.A."/>
            <person name="Sisung K.L."/>
            <person name="Smith M.L."/>
            <person name="Sonnier C.R."/>
            <person name="Underwood K.G."/>
            <person name="Hunter C.W."/>
            <person name="Gottschalck B.A."/>
            <person name="Wiggina Z.F."/>
            <person name="Spears T.J."/>
            <person name="Hancock A.M."/>
            <person name="Gissendanner C.R."/>
            <person name="Findley A.M."/>
            <person name="Garlena R.A."/>
            <person name="Russell D.A."/>
            <person name="Jacobs-Sera D."/>
            <person name="Hatfull G.F."/>
        </authorList>
    </citation>
    <scope>NUCLEOTIDE SEQUENCE [LARGE SCALE GENOMIC DNA]</scope>
</reference>
<dbReference type="GeneID" id="63027130"/>
<organism evidence="2 3">
    <name type="scientific">Gordonia phage Lilbeanie</name>
    <dbReference type="NCBI Taxonomy" id="2794947"/>
    <lineage>
        <taxon>Viruses</taxon>
        <taxon>Duplodnaviria</taxon>
        <taxon>Heunggongvirae</taxon>
        <taxon>Uroviricota</taxon>
        <taxon>Caudoviricetes</taxon>
        <taxon>Stackebrandtviridae</taxon>
        <taxon>Lilbeanievirus</taxon>
        <taxon>Lilbeanievirus lilbeanie</taxon>
    </lineage>
</organism>
<dbReference type="RefSeq" id="YP_010002579.1">
    <property type="nucleotide sequence ID" value="NC_053246.1"/>
</dbReference>